<comment type="caution">
    <text evidence="2">The sequence shown here is derived from an EMBL/GenBank/DDBJ whole genome shotgun (WGS) entry which is preliminary data.</text>
</comment>
<accession>A0ABS8AX53</accession>
<organism evidence="2 3">
    <name type="scientific">Hymenobacter lucidus</name>
    <dbReference type="NCBI Taxonomy" id="2880930"/>
    <lineage>
        <taxon>Bacteria</taxon>
        <taxon>Pseudomonadati</taxon>
        <taxon>Bacteroidota</taxon>
        <taxon>Cytophagia</taxon>
        <taxon>Cytophagales</taxon>
        <taxon>Hymenobacteraceae</taxon>
        <taxon>Hymenobacter</taxon>
    </lineage>
</organism>
<evidence type="ECO:0000313" key="2">
    <source>
        <dbReference type="EMBL" id="MCB2410358.1"/>
    </source>
</evidence>
<reference evidence="2" key="1">
    <citation type="submission" date="2021-10" db="EMBL/GenBank/DDBJ databases">
        <authorList>
            <person name="Dean J.D."/>
            <person name="Kim M.K."/>
            <person name="Newey C.N."/>
            <person name="Stoker T.S."/>
            <person name="Thompson D.W."/>
            <person name="Grose J.H."/>
        </authorList>
    </citation>
    <scope>NUCLEOTIDE SEQUENCE</scope>
    <source>
        <strain evidence="2">BT178</strain>
    </source>
</reference>
<dbReference type="InterPro" id="IPR011083">
    <property type="entry name" value="Phage_tail_collar_dom"/>
</dbReference>
<proteinExistence type="predicted"/>
<dbReference type="EMBL" id="JAJADR010000007">
    <property type="protein sequence ID" value="MCB2410358.1"/>
    <property type="molecule type" value="Genomic_DNA"/>
</dbReference>
<dbReference type="RefSeq" id="WP_226179061.1">
    <property type="nucleotide sequence ID" value="NZ_JAJADR010000007.1"/>
</dbReference>
<dbReference type="Gene3D" id="3.90.1340.10">
    <property type="entry name" value="Phage tail collar domain"/>
    <property type="match status" value="1"/>
</dbReference>
<feature type="domain" description="Phage tail collar" evidence="1">
    <location>
        <begin position="50"/>
        <end position="105"/>
    </location>
</feature>
<keyword evidence="3" id="KW-1185">Reference proteome</keyword>
<dbReference type="InterPro" id="IPR037053">
    <property type="entry name" value="Phage_tail_collar_dom_sf"/>
</dbReference>
<name>A0ABS8AX53_9BACT</name>
<evidence type="ECO:0000313" key="3">
    <source>
        <dbReference type="Proteomes" id="UP001165296"/>
    </source>
</evidence>
<protein>
    <submittedName>
        <fullName evidence="2">Tail fiber protein</fullName>
    </submittedName>
</protein>
<gene>
    <name evidence="2" type="ORF">LGH74_20365</name>
</gene>
<dbReference type="SUPFAM" id="SSF88874">
    <property type="entry name" value="Receptor-binding domain of short tail fibre protein gp12"/>
    <property type="match status" value="1"/>
</dbReference>
<dbReference type="Pfam" id="PF07484">
    <property type="entry name" value="Collar"/>
    <property type="match status" value="1"/>
</dbReference>
<dbReference type="Proteomes" id="UP001165296">
    <property type="component" value="Unassembled WGS sequence"/>
</dbReference>
<sequence>MADFSAAALGSVPQRRSLLQRVQRWLRPGAAPQARPLVSLRPNGAEPYVGEIALYPYNFAPLGWLPCDGRTLAISEYEVLFYVIGTTYGGDGISTFNLPDMRGRVAVHPGQGPGLATTYALGNKGGVETVTLTTAQLPSHTHTVGASTLPGTGSAPQGLVPADSGTGSAQYTQATAGLVTPPALPMSSVGSGAAHSNIQPYLAVPYCIATDGLYPQ</sequence>
<evidence type="ECO:0000259" key="1">
    <source>
        <dbReference type="Pfam" id="PF07484"/>
    </source>
</evidence>